<name>A0AAJ6QNZ3_9ACAR</name>
<feature type="domain" description="RING-type" evidence="17">
    <location>
        <begin position="77"/>
        <end position="116"/>
    </location>
</feature>
<evidence type="ECO:0000256" key="3">
    <source>
        <dbReference type="ARBA" id="ARBA00022679"/>
    </source>
</evidence>
<keyword evidence="4" id="KW-0479">Metal-binding</keyword>
<feature type="compositionally biased region" description="Low complexity" evidence="16">
    <location>
        <begin position="353"/>
        <end position="363"/>
    </location>
</feature>
<dbReference type="FunFam" id="3.30.40.10:FF:000136">
    <property type="entry name" value="E3 ubiquitin-protein ligase Topors"/>
    <property type="match status" value="1"/>
</dbReference>
<keyword evidence="8" id="KW-0805">Transcription regulation</keyword>
<dbReference type="AlphaFoldDB" id="A0AAJ6QNZ3"/>
<dbReference type="Pfam" id="PF00097">
    <property type="entry name" value="zf-C3HC4"/>
    <property type="match status" value="1"/>
</dbReference>
<evidence type="ECO:0000256" key="4">
    <source>
        <dbReference type="ARBA" id="ARBA00022723"/>
    </source>
</evidence>
<dbReference type="KEGG" id="goe:100909147"/>
<dbReference type="GO" id="GO:0061630">
    <property type="term" value="F:ubiquitin protein ligase activity"/>
    <property type="evidence" value="ECO:0007669"/>
    <property type="project" value="UniProtKB-EC"/>
</dbReference>
<dbReference type="GeneID" id="100909147"/>
<dbReference type="GO" id="GO:0008270">
    <property type="term" value="F:zinc ion binding"/>
    <property type="evidence" value="ECO:0007669"/>
    <property type="project" value="UniProtKB-KW"/>
</dbReference>
<feature type="region of interest" description="Disordered" evidence="16">
    <location>
        <begin position="1"/>
        <end position="72"/>
    </location>
</feature>
<keyword evidence="9" id="KW-0804">Transcription</keyword>
<evidence type="ECO:0000256" key="5">
    <source>
        <dbReference type="ARBA" id="ARBA00022771"/>
    </source>
</evidence>
<dbReference type="EC" id="2.3.2.27" evidence="2"/>
<evidence type="ECO:0000256" key="2">
    <source>
        <dbReference type="ARBA" id="ARBA00012483"/>
    </source>
</evidence>
<feature type="compositionally biased region" description="Polar residues" evidence="16">
    <location>
        <begin position="41"/>
        <end position="51"/>
    </location>
</feature>
<keyword evidence="5 15" id="KW-0863">Zinc-finger</keyword>
<evidence type="ECO:0000256" key="6">
    <source>
        <dbReference type="ARBA" id="ARBA00022786"/>
    </source>
</evidence>
<evidence type="ECO:0000256" key="11">
    <source>
        <dbReference type="ARBA" id="ARBA00076856"/>
    </source>
</evidence>
<dbReference type="PROSITE" id="PS50089">
    <property type="entry name" value="ZF_RING_2"/>
    <property type="match status" value="1"/>
</dbReference>
<feature type="compositionally biased region" description="Basic and acidic residues" evidence="16">
    <location>
        <begin position="414"/>
        <end position="425"/>
    </location>
</feature>
<evidence type="ECO:0000256" key="12">
    <source>
        <dbReference type="ARBA" id="ARBA00076940"/>
    </source>
</evidence>
<dbReference type="PANTHER" id="PTHR46077:SF1">
    <property type="entry name" value="TOP1 BINDING ARGININE_SERINE RICH PROTEIN, E3 UBIQUITIN LIGASE"/>
    <property type="match status" value="1"/>
</dbReference>
<dbReference type="Gene3D" id="3.30.40.10">
    <property type="entry name" value="Zinc/RING finger domain, C3HC4 (zinc finger)"/>
    <property type="match status" value="1"/>
</dbReference>
<dbReference type="GO" id="GO:0006513">
    <property type="term" value="P:protein monoubiquitination"/>
    <property type="evidence" value="ECO:0007669"/>
    <property type="project" value="TreeGrafter"/>
</dbReference>
<evidence type="ECO:0000256" key="7">
    <source>
        <dbReference type="ARBA" id="ARBA00022833"/>
    </source>
</evidence>
<dbReference type="InterPro" id="IPR017907">
    <property type="entry name" value="Znf_RING_CS"/>
</dbReference>
<dbReference type="InterPro" id="IPR058746">
    <property type="entry name" value="Znf_RING-type_Topors"/>
</dbReference>
<evidence type="ECO:0000256" key="8">
    <source>
        <dbReference type="ARBA" id="ARBA00023015"/>
    </source>
</evidence>
<feature type="region of interest" description="Disordered" evidence="16">
    <location>
        <begin position="308"/>
        <end position="375"/>
    </location>
</feature>
<feature type="region of interest" description="Disordered" evidence="16">
    <location>
        <begin position="398"/>
        <end position="487"/>
    </location>
</feature>
<feature type="compositionally biased region" description="Acidic residues" evidence="16">
    <location>
        <begin position="450"/>
        <end position="460"/>
    </location>
</feature>
<protein>
    <recommendedName>
        <fullName evidence="10">E3 ubiquitin-protein ligase Topors</fullName>
        <ecNumber evidence="2">2.3.2.27</ecNumber>
    </recommendedName>
    <alternativeName>
        <fullName evidence="11">RING-type E3 ubiquitin transferase Topors</fullName>
    </alternativeName>
    <alternativeName>
        <fullName evidence="13">SUMO1-protein E3 ligase Topors</fullName>
    </alternativeName>
    <alternativeName>
        <fullName evidence="12">Topoisomerase I-binding RING finger protein</fullName>
    </alternativeName>
    <alternativeName>
        <fullName evidence="14">Topoisomerase I-binding arginine/serine-rich protein</fullName>
    </alternativeName>
</protein>
<dbReference type="InterPro" id="IPR018957">
    <property type="entry name" value="Znf_C3HC4_RING-type"/>
</dbReference>
<evidence type="ECO:0000256" key="14">
    <source>
        <dbReference type="ARBA" id="ARBA00079184"/>
    </source>
</evidence>
<keyword evidence="18" id="KW-1185">Reference proteome</keyword>
<evidence type="ECO:0000256" key="13">
    <source>
        <dbReference type="ARBA" id="ARBA00079040"/>
    </source>
</evidence>
<dbReference type="InterPro" id="IPR001841">
    <property type="entry name" value="Znf_RING"/>
</dbReference>
<dbReference type="InterPro" id="IPR058745">
    <property type="entry name" value="PWI_Topors"/>
</dbReference>
<evidence type="ECO:0000256" key="16">
    <source>
        <dbReference type="SAM" id="MobiDB-lite"/>
    </source>
</evidence>
<accession>A0AAJ6QNZ3</accession>
<evidence type="ECO:0000256" key="1">
    <source>
        <dbReference type="ARBA" id="ARBA00000900"/>
    </source>
</evidence>
<dbReference type="CDD" id="cd16574">
    <property type="entry name" value="RING-HC_Topors"/>
    <property type="match status" value="1"/>
</dbReference>
<evidence type="ECO:0000313" key="19">
    <source>
        <dbReference type="RefSeq" id="XP_003739312.2"/>
    </source>
</evidence>
<dbReference type="PANTHER" id="PTHR46077">
    <property type="entry name" value="E3 UBIQUITIN-PROTEIN LIGASE TOPORS"/>
    <property type="match status" value="1"/>
</dbReference>
<feature type="compositionally biased region" description="Polar residues" evidence="16">
    <location>
        <begin position="1"/>
        <end position="10"/>
    </location>
</feature>
<dbReference type="InterPro" id="IPR013083">
    <property type="entry name" value="Znf_RING/FYVE/PHD"/>
</dbReference>
<sequence>MATNSNTGRQWSPGPSSSTARPSTSSTPRRRRGTPPLARSPVNNRGTNSSPKGPPPAERSRPSSTSSSCSEDQDNTCAICLSKPSNKCFTDACYHRFCFSCLVEWSKVKPTCPLCQKPFRTIVHNIRENYEFEQYHIFQPHARLVPASQSSTDRIRIYESYYYARVNGMTRYRDISPEFFMDNPAQTHRLIPWLNRELLALLPSTHNLQLVMELILMMICRVDIRGAEMRQFLDLYLRPYTAHFQHEFFCFASSPHDMPVFDRSVQYEYRPPMSYQEAVERLRRAFERETMRTVEVISAPLRSQGPEFSAFRPWSHEPGPSGQQNTNSPQPSTSGAQFSASQMPGPSNPGPSNPSTSNPISSSRTTFIIDSSSDEDDCQIVKVIRPTRERTPVLIDLCDSASEQDTIPAQTPPHVREGDVQDDPPHTSSNRPRSLIGAYYPGPSQQTSFETDESTEEEAQNETTKRPRRKNRLTKKERDKHAKRSRK</sequence>
<dbReference type="GO" id="GO:0000209">
    <property type="term" value="P:protein polyubiquitination"/>
    <property type="evidence" value="ECO:0007669"/>
    <property type="project" value="TreeGrafter"/>
</dbReference>
<dbReference type="SUPFAM" id="SSF57850">
    <property type="entry name" value="RING/U-box"/>
    <property type="match status" value="1"/>
</dbReference>
<evidence type="ECO:0000256" key="10">
    <source>
        <dbReference type="ARBA" id="ARBA00071236"/>
    </source>
</evidence>
<evidence type="ECO:0000256" key="9">
    <source>
        <dbReference type="ARBA" id="ARBA00023163"/>
    </source>
</evidence>
<dbReference type="RefSeq" id="XP_003739312.2">
    <property type="nucleotide sequence ID" value="XM_003739264.2"/>
</dbReference>
<dbReference type="SMART" id="SM00184">
    <property type="entry name" value="RING"/>
    <property type="match status" value="1"/>
</dbReference>
<evidence type="ECO:0000313" key="18">
    <source>
        <dbReference type="Proteomes" id="UP000694867"/>
    </source>
</evidence>
<evidence type="ECO:0000259" key="17">
    <source>
        <dbReference type="PROSITE" id="PS50089"/>
    </source>
</evidence>
<organism evidence="18 19">
    <name type="scientific">Galendromus occidentalis</name>
    <name type="common">western predatory mite</name>
    <dbReference type="NCBI Taxonomy" id="34638"/>
    <lineage>
        <taxon>Eukaryota</taxon>
        <taxon>Metazoa</taxon>
        <taxon>Ecdysozoa</taxon>
        <taxon>Arthropoda</taxon>
        <taxon>Chelicerata</taxon>
        <taxon>Arachnida</taxon>
        <taxon>Acari</taxon>
        <taxon>Parasitiformes</taxon>
        <taxon>Mesostigmata</taxon>
        <taxon>Gamasina</taxon>
        <taxon>Phytoseioidea</taxon>
        <taxon>Phytoseiidae</taxon>
        <taxon>Typhlodrominae</taxon>
        <taxon>Galendromus</taxon>
    </lineage>
</organism>
<dbReference type="Proteomes" id="UP000694867">
    <property type="component" value="Unplaced"/>
</dbReference>
<keyword evidence="6" id="KW-0833">Ubl conjugation pathway</keyword>
<feature type="compositionally biased region" description="Polar residues" evidence="16">
    <location>
        <begin position="321"/>
        <end position="342"/>
    </location>
</feature>
<dbReference type="PROSITE" id="PS00518">
    <property type="entry name" value="ZF_RING_1"/>
    <property type="match status" value="1"/>
</dbReference>
<proteinExistence type="predicted"/>
<comment type="catalytic activity">
    <reaction evidence="1">
        <text>S-ubiquitinyl-[E2 ubiquitin-conjugating enzyme]-L-cysteine + [acceptor protein]-L-lysine = [E2 ubiquitin-conjugating enzyme]-L-cysteine + N(6)-ubiquitinyl-[acceptor protein]-L-lysine.</text>
        <dbReference type="EC" id="2.3.2.27"/>
    </reaction>
</comment>
<keyword evidence="3" id="KW-0808">Transferase</keyword>
<dbReference type="Pfam" id="PF26084">
    <property type="entry name" value="PWI_Topors"/>
    <property type="match status" value="1"/>
</dbReference>
<evidence type="ECO:0000256" key="15">
    <source>
        <dbReference type="PROSITE-ProRule" id="PRU00175"/>
    </source>
</evidence>
<reference evidence="19" key="1">
    <citation type="submission" date="2025-08" db="UniProtKB">
        <authorList>
            <consortium name="RefSeq"/>
        </authorList>
    </citation>
    <scope>IDENTIFICATION</scope>
</reference>
<keyword evidence="7" id="KW-0862">Zinc</keyword>
<feature type="compositionally biased region" description="Low complexity" evidence="16">
    <location>
        <begin position="12"/>
        <end position="27"/>
    </location>
</feature>
<gene>
    <name evidence="19" type="primary">LOC100909147</name>
</gene>